<feature type="compositionally biased region" description="Basic and acidic residues" evidence="2">
    <location>
        <begin position="704"/>
        <end position="713"/>
    </location>
</feature>
<feature type="region of interest" description="Disordered" evidence="2">
    <location>
        <begin position="253"/>
        <end position="643"/>
    </location>
</feature>
<dbReference type="Proteomes" id="UP000504637">
    <property type="component" value="Unplaced"/>
</dbReference>
<reference evidence="4" key="3">
    <citation type="submission" date="2025-08" db="UniProtKB">
        <authorList>
            <consortium name="RefSeq"/>
        </authorList>
    </citation>
    <scope>IDENTIFICATION</scope>
    <source>
        <strain evidence="4">CBS 342.82</strain>
    </source>
</reference>
<keyword evidence="1" id="KW-0175">Coiled coil</keyword>
<feature type="compositionally biased region" description="Basic and acidic residues" evidence="2">
    <location>
        <begin position="622"/>
        <end position="643"/>
    </location>
</feature>
<reference evidence="4" key="1">
    <citation type="submission" date="2020-01" db="EMBL/GenBank/DDBJ databases">
        <authorList>
            <consortium name="DOE Joint Genome Institute"/>
            <person name="Haridas S."/>
            <person name="Albert R."/>
            <person name="Binder M."/>
            <person name="Bloem J."/>
            <person name="Labutti K."/>
            <person name="Salamov A."/>
            <person name="Andreopoulos B."/>
            <person name="Baker S.E."/>
            <person name="Barry K."/>
            <person name="Bills G."/>
            <person name="Bluhm B.H."/>
            <person name="Cannon C."/>
            <person name="Castanera R."/>
            <person name="Culley D.E."/>
            <person name="Daum C."/>
            <person name="Ezra D."/>
            <person name="Gonzalez J.B."/>
            <person name="Henrissat B."/>
            <person name="Kuo A."/>
            <person name="Liang C."/>
            <person name="Lipzen A."/>
            <person name="Lutzoni F."/>
            <person name="Magnuson J."/>
            <person name="Mondo S."/>
            <person name="Nolan M."/>
            <person name="Ohm R."/>
            <person name="Pangilinan J."/>
            <person name="Park H.-J."/>
            <person name="Ramirez L."/>
            <person name="Alfaro M."/>
            <person name="Sun H."/>
            <person name="Tritt A."/>
            <person name="Yoshinaga Y."/>
            <person name="Zwiers L.-H."/>
            <person name="Turgeon B.G."/>
            <person name="Goodwin S.B."/>
            <person name="Spatafora J.W."/>
            <person name="Crous P.W."/>
            <person name="Grigoriev I.V."/>
        </authorList>
    </citation>
    <scope>NUCLEOTIDE SEQUENCE</scope>
    <source>
        <strain evidence="4">CBS 342.82</strain>
    </source>
</reference>
<keyword evidence="3" id="KW-1185">Reference proteome</keyword>
<feature type="compositionally biased region" description="Basic and acidic residues" evidence="2">
    <location>
        <begin position="363"/>
        <end position="372"/>
    </location>
</feature>
<evidence type="ECO:0000256" key="1">
    <source>
        <dbReference type="SAM" id="Coils"/>
    </source>
</evidence>
<feature type="compositionally biased region" description="Low complexity" evidence="2">
    <location>
        <begin position="136"/>
        <end position="148"/>
    </location>
</feature>
<reference evidence="4" key="2">
    <citation type="submission" date="2020-04" db="EMBL/GenBank/DDBJ databases">
        <authorList>
            <consortium name="NCBI Genome Project"/>
        </authorList>
    </citation>
    <scope>NUCLEOTIDE SEQUENCE</scope>
    <source>
        <strain evidence="4">CBS 342.82</strain>
    </source>
</reference>
<feature type="compositionally biased region" description="Polar residues" evidence="2">
    <location>
        <begin position="260"/>
        <end position="269"/>
    </location>
</feature>
<feature type="compositionally biased region" description="Polar residues" evidence="2">
    <location>
        <begin position="720"/>
        <end position="730"/>
    </location>
</feature>
<evidence type="ECO:0000256" key="2">
    <source>
        <dbReference type="SAM" id="MobiDB-lite"/>
    </source>
</evidence>
<feature type="compositionally biased region" description="Basic and acidic residues" evidence="2">
    <location>
        <begin position="189"/>
        <end position="202"/>
    </location>
</feature>
<feature type="compositionally biased region" description="Basic and acidic residues" evidence="2">
    <location>
        <begin position="430"/>
        <end position="448"/>
    </location>
</feature>
<feature type="compositionally biased region" description="Basic and acidic residues" evidence="2">
    <location>
        <begin position="514"/>
        <end position="549"/>
    </location>
</feature>
<feature type="region of interest" description="Disordered" evidence="2">
    <location>
        <begin position="1"/>
        <end position="151"/>
    </location>
</feature>
<gene>
    <name evidence="4" type="ORF">K489DRAFT_407170</name>
</gene>
<feature type="compositionally biased region" description="Low complexity" evidence="2">
    <location>
        <begin position="586"/>
        <end position="618"/>
    </location>
</feature>
<evidence type="ECO:0000313" key="3">
    <source>
        <dbReference type="Proteomes" id="UP000504637"/>
    </source>
</evidence>
<feature type="compositionally biased region" description="Acidic residues" evidence="2">
    <location>
        <begin position="166"/>
        <end position="176"/>
    </location>
</feature>
<dbReference type="GeneID" id="54365138"/>
<organism evidence="4">
    <name type="scientific">Dissoconium aciculare CBS 342.82</name>
    <dbReference type="NCBI Taxonomy" id="1314786"/>
    <lineage>
        <taxon>Eukaryota</taxon>
        <taxon>Fungi</taxon>
        <taxon>Dikarya</taxon>
        <taxon>Ascomycota</taxon>
        <taxon>Pezizomycotina</taxon>
        <taxon>Dothideomycetes</taxon>
        <taxon>Dothideomycetidae</taxon>
        <taxon>Mycosphaerellales</taxon>
        <taxon>Dissoconiaceae</taxon>
        <taxon>Dissoconium</taxon>
    </lineage>
</organism>
<feature type="compositionally biased region" description="Low complexity" evidence="2">
    <location>
        <begin position="769"/>
        <end position="780"/>
    </location>
</feature>
<feature type="compositionally biased region" description="Low complexity" evidence="2">
    <location>
        <begin position="449"/>
        <end position="461"/>
    </location>
</feature>
<name>A0A6J3MFJ7_9PEZI</name>
<dbReference type="RefSeq" id="XP_033463465.1">
    <property type="nucleotide sequence ID" value="XM_033607338.1"/>
</dbReference>
<feature type="compositionally biased region" description="Polar residues" evidence="2">
    <location>
        <begin position="340"/>
        <end position="354"/>
    </location>
</feature>
<dbReference type="OrthoDB" id="3438840at2759"/>
<feature type="compositionally biased region" description="Basic and acidic residues" evidence="2">
    <location>
        <begin position="683"/>
        <end position="692"/>
    </location>
</feature>
<evidence type="ECO:0000313" key="4">
    <source>
        <dbReference type="RefSeq" id="XP_033463465.1"/>
    </source>
</evidence>
<sequence length="913" mass="100730">MPALRLRMESTQWPQQAEKPLPPAPPSPTLSNVDMVLPDSTPVIASPSRWGARPPSLSYLRDADGNEHNRYDGNGTNGHKMMLLRNRPAPGAYNNARVSPTSAHMEQDGGFVASSPLLRDVPHTAGAHDFLQLPQPSDRSPSGSSSGDMAGLSAFLAKYEKTGGASDDETNYDSEATEAAPRTQTSFELKNDVDAQRRKQQEEEQNSAILSKRAEEILSDAKKRLHRMEGNLRGARDLLPLTAANLQRAASMGSSHHHTLSYSRNTYEPNSYDHGRESPAMGRRLHSQASSPTISRDFINHSRGLSANEIPDRPHTSFEHPLDATYREKRKMSRTPEPPSSNALRSIKSYSSLGENGFPRRSSSREQGHRSPTDFGYLEPLQEDGENRVADYQPRSETPQGSIRYMPSRPSSRASSIREQMSTLKGKITSLREKAREESLRRQSRIDSRSSPLNNASSAAPDLWYNATPAATSEPSQAGLGNKWYADKDANASNPTTPQFESRSWENVTASAPRDIESHHDQQKYMVDRTDLQISTSKEESSGDLRHTSSEGGSAEGHELAAQSKVDTDMIHQTDVHLLQDDDVLDQSLTDSSNSSTEEAEQSSESSSGDEISEASAAVEDNDNHSVYEDAPNDHKVMAHEDREDKFDYQNFLLQSASARYYPGRRGSDSESDTSVSSAATERGPRAGHNEHDDDLPSSPQTPERLREIERNILHHRTFSAESIRSSDTFATADEGTDDEEHMYQPHHPPARRGTMNQSFALPLQQYAPSPSRPENSRPSTAVNTRMPGRRNSSSDRADSGVGGLSQRSLSNVEPRRPHSSATHSAQHKYEATNTPPLSPQSFSAHDPAIVAVNALLNPHGKALGLRSKAALYSCMESLRQVALRLQEEDEAQYDSRVLRRRIDDATNALNGV</sequence>
<feature type="compositionally biased region" description="Basic and acidic residues" evidence="2">
    <location>
        <begin position="61"/>
        <end position="71"/>
    </location>
</feature>
<feature type="region of interest" description="Disordered" evidence="2">
    <location>
        <begin position="163"/>
        <end position="208"/>
    </location>
</feature>
<feature type="compositionally biased region" description="Basic and acidic residues" evidence="2">
    <location>
        <begin position="310"/>
        <end position="327"/>
    </location>
</feature>
<feature type="compositionally biased region" description="Low complexity" evidence="2">
    <location>
        <begin position="673"/>
        <end position="682"/>
    </location>
</feature>
<feature type="compositionally biased region" description="Polar residues" evidence="2">
    <location>
        <begin position="832"/>
        <end position="843"/>
    </location>
</feature>
<feature type="compositionally biased region" description="Polar residues" evidence="2">
    <location>
        <begin position="491"/>
        <end position="510"/>
    </location>
</feature>
<accession>A0A6J3MFJ7</accession>
<feature type="coiled-coil region" evidence="1">
    <location>
        <begin position="211"/>
        <end position="238"/>
    </location>
</feature>
<dbReference type="AlphaFoldDB" id="A0A6J3MFJ7"/>
<feature type="region of interest" description="Disordered" evidence="2">
    <location>
        <begin position="660"/>
        <end position="843"/>
    </location>
</feature>
<protein>
    <submittedName>
        <fullName evidence="4">Uncharacterized protein</fullName>
    </submittedName>
</protein>
<proteinExistence type="predicted"/>
<feature type="compositionally biased region" description="Basic and acidic residues" evidence="2">
    <location>
        <begin position="566"/>
        <end position="580"/>
    </location>
</feature>